<protein>
    <submittedName>
        <fullName evidence="2">Uncharacterized protein</fullName>
    </submittedName>
</protein>
<proteinExistence type="predicted"/>
<keyword evidence="3" id="KW-1185">Reference proteome</keyword>
<feature type="region of interest" description="Disordered" evidence="1">
    <location>
        <begin position="111"/>
        <end position="137"/>
    </location>
</feature>
<dbReference type="Proteomes" id="UP001172457">
    <property type="component" value="Chromosome 1"/>
</dbReference>
<dbReference type="EMBL" id="JARYMX010000001">
    <property type="protein sequence ID" value="KAJ9566377.1"/>
    <property type="molecule type" value="Genomic_DNA"/>
</dbReference>
<gene>
    <name evidence="2" type="ORF">OSB04_002343</name>
</gene>
<evidence type="ECO:0000313" key="2">
    <source>
        <dbReference type="EMBL" id="KAJ9566377.1"/>
    </source>
</evidence>
<feature type="compositionally biased region" description="Pro residues" evidence="1">
    <location>
        <begin position="115"/>
        <end position="132"/>
    </location>
</feature>
<evidence type="ECO:0000313" key="3">
    <source>
        <dbReference type="Proteomes" id="UP001172457"/>
    </source>
</evidence>
<evidence type="ECO:0000256" key="1">
    <source>
        <dbReference type="SAM" id="MobiDB-lite"/>
    </source>
</evidence>
<comment type="caution">
    <text evidence="2">The sequence shown here is derived from an EMBL/GenBank/DDBJ whole genome shotgun (WGS) entry which is preliminary data.</text>
</comment>
<dbReference type="AlphaFoldDB" id="A0AA38WMP2"/>
<name>A0AA38WMP2_9ASTR</name>
<accession>A0AA38WMP2</accession>
<reference evidence="2" key="1">
    <citation type="submission" date="2023-03" db="EMBL/GenBank/DDBJ databases">
        <title>Chromosome-scale reference genome and RAD-based genetic map of yellow starthistle (Centaurea solstitialis) reveal putative structural variation and QTLs associated with invader traits.</title>
        <authorList>
            <person name="Reatini B."/>
            <person name="Cang F.A."/>
            <person name="Jiang Q."/>
            <person name="Mckibben M.T.W."/>
            <person name="Barker M.S."/>
            <person name="Rieseberg L.H."/>
            <person name="Dlugosch K.M."/>
        </authorList>
    </citation>
    <scope>NUCLEOTIDE SEQUENCE</scope>
    <source>
        <strain evidence="2">CAN-66</strain>
        <tissue evidence="2">Leaf</tissue>
    </source>
</reference>
<organism evidence="2 3">
    <name type="scientific">Centaurea solstitialis</name>
    <name type="common">yellow star-thistle</name>
    <dbReference type="NCBI Taxonomy" id="347529"/>
    <lineage>
        <taxon>Eukaryota</taxon>
        <taxon>Viridiplantae</taxon>
        <taxon>Streptophyta</taxon>
        <taxon>Embryophyta</taxon>
        <taxon>Tracheophyta</taxon>
        <taxon>Spermatophyta</taxon>
        <taxon>Magnoliopsida</taxon>
        <taxon>eudicotyledons</taxon>
        <taxon>Gunneridae</taxon>
        <taxon>Pentapetalae</taxon>
        <taxon>asterids</taxon>
        <taxon>campanulids</taxon>
        <taxon>Asterales</taxon>
        <taxon>Asteraceae</taxon>
        <taxon>Carduoideae</taxon>
        <taxon>Cardueae</taxon>
        <taxon>Centaureinae</taxon>
        <taxon>Centaurea</taxon>
    </lineage>
</organism>
<sequence>MASMRLLARKIQMCRTIAFRRTLTPSNPPPRHLPFHNGKLLTGTELESAGTFKHHVHPYHDKSWGSTNVHGLNFLPAMLAGFVGFGAMDIAYADAPEQFNNPLRFASVQAATGTPLPPESPSPPKSPSPPESPATNVNMEAIAKKERVRLEELLKSKGMQYGSYPRFTVAVKGQKVTIKFQIPPTCDIALLISKIVAHLGVKVEEAATGSDMALRAWDSGVACQLKLSRPAVQKEAVKDQGSSDANSNDGDLCILLFRSLISSDKPISAPLPFSYTKQIPHVLKEMEFIKQGSFTTEELDALVSVLKLAGAGQRSTLGRGDTSRTPSVDRSVTALEGMGVKIYGLKEPKVDSRTSEISWENIAGYNQQKRYVTLLKVVILLQEVKNHVSSNFSLL</sequence>